<evidence type="ECO:0000313" key="6">
    <source>
        <dbReference type="Proteomes" id="UP001595685"/>
    </source>
</evidence>
<dbReference type="InterPro" id="IPR001307">
    <property type="entry name" value="Thiosulphate_STrfase_CS"/>
</dbReference>
<dbReference type="InterPro" id="IPR001763">
    <property type="entry name" value="Rhodanese-like_dom"/>
</dbReference>
<feature type="domain" description="Rhodanese" evidence="4">
    <location>
        <begin position="13"/>
        <end position="128"/>
    </location>
</feature>
<keyword evidence="2" id="KW-0677">Repeat</keyword>
<dbReference type="Pfam" id="PF00581">
    <property type="entry name" value="Rhodanese"/>
    <property type="match status" value="2"/>
</dbReference>
<dbReference type="CDD" id="cd01448">
    <property type="entry name" value="TST_Repeat_1"/>
    <property type="match status" value="1"/>
</dbReference>
<dbReference type="PROSITE" id="PS00380">
    <property type="entry name" value="RHODANESE_1"/>
    <property type="match status" value="1"/>
</dbReference>
<dbReference type="SUPFAM" id="SSF52821">
    <property type="entry name" value="Rhodanese/Cell cycle control phosphatase"/>
    <property type="match status" value="2"/>
</dbReference>
<evidence type="ECO:0000256" key="3">
    <source>
        <dbReference type="SAM" id="MobiDB-lite"/>
    </source>
</evidence>
<accession>A0ABV7WCE4</accession>
<reference evidence="6" key="1">
    <citation type="journal article" date="2019" name="Int. J. Syst. Evol. Microbiol.">
        <title>The Global Catalogue of Microorganisms (GCM) 10K type strain sequencing project: providing services to taxonomists for standard genome sequencing and annotation.</title>
        <authorList>
            <consortium name="The Broad Institute Genomics Platform"/>
            <consortium name="The Broad Institute Genome Sequencing Center for Infectious Disease"/>
            <person name="Wu L."/>
            <person name="Ma J."/>
        </authorList>
    </citation>
    <scope>NUCLEOTIDE SEQUENCE [LARGE SCALE GENOMIC DNA]</scope>
    <source>
        <strain evidence="6">NCAIM B.02333</strain>
    </source>
</reference>
<dbReference type="RefSeq" id="WP_376983604.1">
    <property type="nucleotide sequence ID" value="NZ_JBHRWW010000001.1"/>
</dbReference>
<evidence type="ECO:0000256" key="1">
    <source>
        <dbReference type="ARBA" id="ARBA00022679"/>
    </source>
</evidence>
<dbReference type="Proteomes" id="UP001595685">
    <property type="component" value="Unassembled WGS sequence"/>
</dbReference>
<comment type="caution">
    <text evidence="5">The sequence shown here is derived from an EMBL/GenBank/DDBJ whole genome shotgun (WGS) entry which is preliminary data.</text>
</comment>
<dbReference type="GO" id="GO:0016740">
    <property type="term" value="F:transferase activity"/>
    <property type="evidence" value="ECO:0007669"/>
    <property type="project" value="UniProtKB-KW"/>
</dbReference>
<evidence type="ECO:0000313" key="5">
    <source>
        <dbReference type="EMBL" id="MFC3686918.1"/>
    </source>
</evidence>
<feature type="compositionally biased region" description="Basic and acidic residues" evidence="3">
    <location>
        <begin position="170"/>
        <end position="184"/>
    </location>
</feature>
<protein>
    <submittedName>
        <fullName evidence="5">Sulfurtransferase</fullName>
        <ecNumber evidence="5">2.8.1.-</ecNumber>
    </submittedName>
</protein>
<dbReference type="CDD" id="cd01449">
    <property type="entry name" value="TST_Repeat_2"/>
    <property type="match status" value="1"/>
</dbReference>
<evidence type="ECO:0000256" key="2">
    <source>
        <dbReference type="ARBA" id="ARBA00022737"/>
    </source>
</evidence>
<dbReference type="Gene3D" id="3.40.250.10">
    <property type="entry name" value="Rhodanese-like domain"/>
    <property type="match status" value="2"/>
</dbReference>
<evidence type="ECO:0000259" key="4">
    <source>
        <dbReference type="PROSITE" id="PS50206"/>
    </source>
</evidence>
<feature type="region of interest" description="Disordered" evidence="3">
    <location>
        <begin position="170"/>
        <end position="197"/>
    </location>
</feature>
<dbReference type="PROSITE" id="PS50206">
    <property type="entry name" value="RHODANESE_3"/>
    <property type="match status" value="2"/>
</dbReference>
<feature type="domain" description="Rhodanese" evidence="4">
    <location>
        <begin position="158"/>
        <end position="270"/>
    </location>
</feature>
<dbReference type="InterPro" id="IPR036873">
    <property type="entry name" value="Rhodanese-like_dom_sf"/>
</dbReference>
<gene>
    <name evidence="5" type="ORF">ACFOLH_01020</name>
</gene>
<dbReference type="EMBL" id="JBHRWW010000001">
    <property type="protein sequence ID" value="MFC3686918.1"/>
    <property type="molecule type" value="Genomic_DNA"/>
</dbReference>
<name>A0ABV7WCE4_9MICO</name>
<keyword evidence="1 5" id="KW-0808">Transferase</keyword>
<sequence length="274" mass="28180">MVAPVVDEQWLAGREDVVLADVRWYLDGRSGRAAYEAGHLPGAVFVDLERWLAGQSAATDGRHPLPEPSVLAEGMASLGIGEDDVVVAYDDAGGTVAARLVWLLRATGHEAALLDGGIGAWSGGLTTAATERPPAVFRPRPWPEDLLVDSDGVAAAVQAGHTVLLDARAGERHRGEVEPVDPRAGHVPGARSLPATTTLAPDGTVLPVDALRERFAAAGVGPGTDVVASCGSGVTACHTLLLLEHAGLGTGRLYAGSFSAWSSDPSRPVATGEG</sequence>
<dbReference type="SMART" id="SM00450">
    <property type="entry name" value="RHOD"/>
    <property type="match status" value="2"/>
</dbReference>
<dbReference type="PANTHER" id="PTHR11364:SF27">
    <property type="entry name" value="SULFURTRANSFERASE"/>
    <property type="match status" value="1"/>
</dbReference>
<dbReference type="PANTHER" id="PTHR11364">
    <property type="entry name" value="THIOSULFATE SULFERTANSFERASE"/>
    <property type="match status" value="1"/>
</dbReference>
<dbReference type="InterPro" id="IPR045078">
    <property type="entry name" value="TST/MPST-like"/>
</dbReference>
<keyword evidence="6" id="KW-1185">Reference proteome</keyword>
<proteinExistence type="predicted"/>
<organism evidence="5 6">
    <name type="scientific">Aquipuribacter hungaricus</name>
    <dbReference type="NCBI Taxonomy" id="545624"/>
    <lineage>
        <taxon>Bacteria</taxon>
        <taxon>Bacillati</taxon>
        <taxon>Actinomycetota</taxon>
        <taxon>Actinomycetes</taxon>
        <taxon>Micrococcales</taxon>
        <taxon>Intrasporangiaceae</taxon>
        <taxon>Aquipuribacter</taxon>
    </lineage>
</organism>
<dbReference type="EC" id="2.8.1.-" evidence="5"/>